<evidence type="ECO:0000256" key="1">
    <source>
        <dbReference type="ARBA" id="ARBA00022603"/>
    </source>
</evidence>
<dbReference type="Proteomes" id="UP000001693">
    <property type="component" value="Chromosome"/>
</dbReference>
<keyword evidence="5" id="KW-1185">Reference proteome</keyword>
<dbReference type="GO" id="GO:0035243">
    <property type="term" value="F:protein-arginine omega-N symmetric methyltransferase activity"/>
    <property type="evidence" value="ECO:0007669"/>
    <property type="project" value="TreeGrafter"/>
</dbReference>
<protein>
    <recommendedName>
        <fullName evidence="6">Class I SAM-dependent methyltransferase</fullName>
    </recommendedName>
</protein>
<dbReference type="GO" id="GO:0032259">
    <property type="term" value="P:methylation"/>
    <property type="evidence" value="ECO:0007669"/>
    <property type="project" value="UniProtKB-KW"/>
</dbReference>
<evidence type="ECO:0000313" key="4">
    <source>
        <dbReference type="EMBL" id="ACB32379.1"/>
    </source>
</evidence>
<proteinExistence type="predicted"/>
<evidence type="ECO:0000256" key="3">
    <source>
        <dbReference type="SAM" id="MobiDB-lite"/>
    </source>
</evidence>
<dbReference type="RefSeq" id="WP_012345141.1">
    <property type="nucleotide sequence ID" value="NC_010524.1"/>
</dbReference>
<sequence length="404" mass="43650">MNRPQPPATTDSVASAPDAQAQSDIPHRSPHEASPDSHALLVRIAAAIEDAGGWISFERYMALALYTPGLGYYSRGDRQFGLMPASGSDFVTAPELSPLFGRALARQVAQALQATGTQEVWEFGAGSGALAAQLLGELGDRITRYTIVDLSGTLRARQRERIEAAHPALAHKVRWLAELPERFEGVVVANELLDAMPVTLLHWDGHHWHDRGVALEPGSAAAGAPRLRFADHPTHLAPPVDQHWPVGAVVELPRIAVAYILTLAERLARGAAFFIDYGFPEHEFYHPQRSAGTLMCHRAHRADPDPLSDPGDKDITAHVDFTAIAVAAQDAGMGVLGYTSQARFLMNCGLIGDLEHADLRERAMAQKLITEHEMGELFKVLGVASAGAEFDAIGFTAGDRSHTL</sequence>
<dbReference type="InterPro" id="IPR038375">
    <property type="entry name" value="NDUFAF7_sf"/>
</dbReference>
<evidence type="ECO:0000313" key="5">
    <source>
        <dbReference type="Proteomes" id="UP000001693"/>
    </source>
</evidence>
<dbReference type="AlphaFoldDB" id="B1Y632"/>
<dbReference type="PANTHER" id="PTHR12049:SF7">
    <property type="entry name" value="PROTEIN ARGININE METHYLTRANSFERASE NDUFAF7, MITOCHONDRIAL"/>
    <property type="match status" value="1"/>
</dbReference>
<reference evidence="4 5" key="1">
    <citation type="submission" date="2008-03" db="EMBL/GenBank/DDBJ databases">
        <title>Complete sequence of Leptothrix cholodnii SP-6.</title>
        <authorList>
            <consortium name="US DOE Joint Genome Institute"/>
            <person name="Copeland A."/>
            <person name="Lucas S."/>
            <person name="Lapidus A."/>
            <person name="Glavina del Rio T."/>
            <person name="Dalin E."/>
            <person name="Tice H."/>
            <person name="Bruce D."/>
            <person name="Goodwin L."/>
            <person name="Pitluck S."/>
            <person name="Chertkov O."/>
            <person name="Brettin T."/>
            <person name="Detter J.C."/>
            <person name="Han C."/>
            <person name="Kuske C.R."/>
            <person name="Schmutz J."/>
            <person name="Larimer F."/>
            <person name="Land M."/>
            <person name="Hauser L."/>
            <person name="Kyrpides N."/>
            <person name="Lykidis A."/>
            <person name="Emerson D."/>
            <person name="Richardson P."/>
        </authorList>
    </citation>
    <scope>NUCLEOTIDE SEQUENCE [LARGE SCALE GENOMIC DNA]</scope>
    <source>
        <strain evidence="5">ATCC 51168 / LMG 8142 / SP-6</strain>
    </source>
</reference>
<dbReference type="InterPro" id="IPR003788">
    <property type="entry name" value="NDUFAF7"/>
</dbReference>
<dbReference type="SUPFAM" id="SSF53335">
    <property type="entry name" value="S-adenosyl-L-methionine-dependent methyltransferases"/>
    <property type="match status" value="1"/>
</dbReference>
<accession>B1Y632</accession>
<feature type="region of interest" description="Disordered" evidence="3">
    <location>
        <begin position="1"/>
        <end position="36"/>
    </location>
</feature>
<feature type="compositionally biased region" description="Basic and acidic residues" evidence="3">
    <location>
        <begin position="25"/>
        <end position="35"/>
    </location>
</feature>
<dbReference type="STRING" id="395495.Lcho_0104"/>
<dbReference type="InterPro" id="IPR029063">
    <property type="entry name" value="SAM-dependent_MTases_sf"/>
</dbReference>
<dbReference type="HOGENOM" id="CLU_024840_1_0_4"/>
<dbReference type="KEGG" id="lch:Lcho_0104"/>
<name>B1Y632_LEPCP</name>
<dbReference type="Gene3D" id="3.40.50.12710">
    <property type="match status" value="1"/>
</dbReference>
<keyword evidence="2" id="KW-0808">Transferase</keyword>
<evidence type="ECO:0000256" key="2">
    <source>
        <dbReference type="ARBA" id="ARBA00022679"/>
    </source>
</evidence>
<dbReference type="EMBL" id="CP001013">
    <property type="protein sequence ID" value="ACB32379.1"/>
    <property type="molecule type" value="Genomic_DNA"/>
</dbReference>
<organism evidence="4 5">
    <name type="scientific">Leptothrix cholodnii (strain ATCC 51168 / LMG 8142 / SP-6)</name>
    <name type="common">Leptothrix discophora (strain SP-6)</name>
    <dbReference type="NCBI Taxonomy" id="395495"/>
    <lineage>
        <taxon>Bacteria</taxon>
        <taxon>Pseudomonadati</taxon>
        <taxon>Pseudomonadota</taxon>
        <taxon>Betaproteobacteria</taxon>
        <taxon>Burkholderiales</taxon>
        <taxon>Sphaerotilaceae</taxon>
        <taxon>Leptothrix</taxon>
    </lineage>
</organism>
<gene>
    <name evidence="4" type="ordered locus">Lcho_0104</name>
</gene>
<dbReference type="Pfam" id="PF02636">
    <property type="entry name" value="Methyltransf_28"/>
    <property type="match status" value="1"/>
</dbReference>
<dbReference type="PANTHER" id="PTHR12049">
    <property type="entry name" value="PROTEIN ARGININE METHYLTRANSFERASE NDUFAF7, MITOCHONDRIAL"/>
    <property type="match status" value="1"/>
</dbReference>
<evidence type="ECO:0008006" key="6">
    <source>
        <dbReference type="Google" id="ProtNLM"/>
    </source>
</evidence>
<dbReference type="eggNOG" id="COG1565">
    <property type="taxonomic scope" value="Bacteria"/>
</dbReference>
<keyword evidence="1" id="KW-0489">Methyltransferase</keyword>